<protein>
    <submittedName>
        <fullName evidence="3">Sec7 domain containing protein</fullName>
    </submittedName>
</protein>
<reference evidence="3 4" key="1">
    <citation type="journal article" date="2022" name="bioRxiv">
        <title>Genomics of Preaxostyla Flagellates Illuminates Evolutionary Transitions and the Path Towards Mitochondrial Loss.</title>
        <authorList>
            <person name="Novak L.V.F."/>
            <person name="Treitli S.C."/>
            <person name="Pyrih J."/>
            <person name="Halakuc P."/>
            <person name="Pipaliya S.V."/>
            <person name="Vacek V."/>
            <person name="Brzon O."/>
            <person name="Soukal P."/>
            <person name="Eme L."/>
            <person name="Dacks J.B."/>
            <person name="Karnkowska A."/>
            <person name="Elias M."/>
            <person name="Hampl V."/>
        </authorList>
    </citation>
    <scope>NUCLEOTIDE SEQUENCE [LARGE SCALE GENOMIC DNA]</scope>
    <source>
        <strain evidence="3">NAU3</strain>
        <tissue evidence="3">Gut</tissue>
    </source>
</reference>
<evidence type="ECO:0000259" key="2">
    <source>
        <dbReference type="PROSITE" id="PS50190"/>
    </source>
</evidence>
<evidence type="ECO:0000313" key="4">
    <source>
        <dbReference type="Proteomes" id="UP001281761"/>
    </source>
</evidence>
<dbReference type="InterPro" id="IPR023394">
    <property type="entry name" value="Sec7_C_sf"/>
</dbReference>
<evidence type="ECO:0000313" key="3">
    <source>
        <dbReference type="EMBL" id="KAK2963749.1"/>
    </source>
</evidence>
<dbReference type="PANTHER" id="PTHR10663">
    <property type="entry name" value="GUANYL-NUCLEOTIDE EXCHANGE FACTOR"/>
    <property type="match status" value="1"/>
</dbReference>
<sequence length="1604" mass="179225">MMQLSSDCVSILSELEILTGSNPDSMTIIPSSSEPQPLTTPSLEQVLGPDGRHDDSLRNKTTLLAYTSHIALEIVLIRIRTIACVVYERNVIYDCVSALKRIADEAGCQNEKEQPFIFHSDGEISTVANCTTTLTKTLILLLNRTDHQEEPTTEDSDDTSDVKEANISSLEAVLKSHLSHVPSPLSSHPSSPLVTIPILREHNCRLSDLVHLKNDLTQFLESFSSNSKFPTQPNSTFLPTDASGLGALLFTHMSLISPSAMGTFFSSPNQLPQDTLTAFASHFDFSSMTLDDGLYKFLSTFRLPSEGQQIYRIVTAFASSFFPQNKSLFPEEDSVFRVAYSLIMLHSFAHNGKISEYGMDVFVSQNLGNGLDKPELERIYERVAGEEIAIALDDDERGIRGHVEERKKMTSEDWKRKQRKRALENKRRNVELLRAHAKMSVSPLHIDLKSVASDPLLSHSVQTDLISCHLLPIVSDLAVALFRLADTSAQIDQNIMSHLDILMLSLQTKHSAVASSTISFLSQLDAISAGFCAAQRNVEVLSPLSLSQKHIRSAISLIRSVMGKREDEGRGLSREFREEWVIVILTLLKLRRIDESQHSTTSEVPRPLERLIELRFLDGSTFGHSARRGQDQKRVEQTITNTYFMFSLPVTLTTPTQLSQEALSELEHVNKSQVEWNTAKATIKQNLALLQGIELSKLTTDLFNSTQHLSPSSFFHFASSLLLILKAELVDSNHLDQSGLLLEMVCDTFEANKARKFGEEGDAIISSMQHTLSSVVWDCSSEVVSKQAATVLVRLTLLLTRKVLETEWKDGSLDLIWSGLVDLLSLSVDGTPNRKSPKFLSDGEVRSARSTPHSGRVEKAKREKRGRRSAEFMLAVFGLGLEGLEKGMEIRRESTKREETVTRLTSMHSASPHVNQPLADNGWTSLFMCLSILLSGITKTLSSQERKEIDRITERSKSLLESIIRGEDSSWLEEGGEAAMDAVLSVVRSQFLGKDGWMAGISMFEEINSMIGEKVENEERRESLSFNLFALLVHLSNDSPNQIRNRSFSLLGQFVVKFSGNHKHRIGEIVEGVMQIVVGRGASVSAAAEELEMFEIEGRVGSERAEAEQEYTKEMEWMIDSLHAALTCICDILVNHFPHLTEAKSARNVPPTTKFSNTPPTSPLLLSHSHTDTLTSSVLLDESLSMFKLLLLCHCEQVADIAVSHLSSLITGIGHWLDKQEWISVLQLFRAVLFQSQPFELRTFARGVQTAPENETVSVFPVRRVKWKSRVQLDVVRCVSAIVESEWGWMDSEVVLGFVEGLAEVFFFSFEFDRAIDDRELLKLCVSEFKGNKPSLINLEGEALLSAVSVLGHILKGMDGKGTEDKDSTETTEEVECSPSPSHRVHWSSRPADQTQSFIRTVADRLVWITLFVLNDFVEVDQATRITSKASVSESTKFVVGEQEKFADKMKESKSERGKNGEGRRERQSGSGLMEGRTDVDGHFWVEKMRKGFVRSDEVEPSERSRLKPQQPSPVDRSVEPESAHNHTLIARTLDIRHWIPLVTTLLGLLNQLSVNLLTPYLSTLFPVLLKLLDSDNHSIRAQIVVFLQKHIQPMLGPSMIVPD</sequence>
<proteinExistence type="predicted"/>
<organism evidence="3 4">
    <name type="scientific">Blattamonas nauphoetae</name>
    <dbReference type="NCBI Taxonomy" id="2049346"/>
    <lineage>
        <taxon>Eukaryota</taxon>
        <taxon>Metamonada</taxon>
        <taxon>Preaxostyla</taxon>
        <taxon>Oxymonadida</taxon>
        <taxon>Blattamonas</taxon>
    </lineage>
</organism>
<dbReference type="SUPFAM" id="SSF48371">
    <property type="entry name" value="ARM repeat"/>
    <property type="match status" value="1"/>
</dbReference>
<feature type="region of interest" description="Disordered" evidence="1">
    <location>
        <begin position="1359"/>
        <end position="1390"/>
    </location>
</feature>
<dbReference type="SMART" id="SM00222">
    <property type="entry name" value="Sec7"/>
    <property type="match status" value="1"/>
</dbReference>
<dbReference type="InterPro" id="IPR016024">
    <property type="entry name" value="ARM-type_fold"/>
</dbReference>
<feature type="compositionally biased region" description="Basic and acidic residues" evidence="1">
    <location>
        <begin position="1359"/>
        <end position="1369"/>
    </location>
</feature>
<gene>
    <name evidence="3" type="ORF">BLNAU_1316</name>
</gene>
<dbReference type="EMBL" id="JARBJD010000005">
    <property type="protein sequence ID" value="KAK2963749.1"/>
    <property type="molecule type" value="Genomic_DNA"/>
</dbReference>
<dbReference type="Proteomes" id="UP001281761">
    <property type="component" value="Unassembled WGS sequence"/>
</dbReference>
<dbReference type="InterPro" id="IPR035999">
    <property type="entry name" value="Sec7_dom_sf"/>
</dbReference>
<feature type="region of interest" description="Disordered" evidence="1">
    <location>
        <begin position="1496"/>
        <end position="1523"/>
    </location>
</feature>
<dbReference type="Pfam" id="PF01369">
    <property type="entry name" value="Sec7"/>
    <property type="match status" value="1"/>
</dbReference>
<dbReference type="PROSITE" id="PS50190">
    <property type="entry name" value="SEC7"/>
    <property type="match status" value="1"/>
</dbReference>
<feature type="region of interest" description="Disordered" evidence="1">
    <location>
        <begin position="1446"/>
        <end position="1475"/>
    </location>
</feature>
<feature type="compositionally biased region" description="Basic and acidic residues" evidence="1">
    <location>
        <begin position="1446"/>
        <end position="1468"/>
    </location>
</feature>
<dbReference type="InterPro" id="IPR000904">
    <property type="entry name" value="Sec7_dom"/>
</dbReference>
<keyword evidence="4" id="KW-1185">Reference proteome</keyword>
<evidence type="ECO:0000256" key="1">
    <source>
        <dbReference type="SAM" id="MobiDB-lite"/>
    </source>
</evidence>
<name>A0ABQ9YJ13_9EUKA</name>
<dbReference type="PANTHER" id="PTHR10663:SF402">
    <property type="entry name" value="MIP16918P"/>
    <property type="match status" value="1"/>
</dbReference>
<feature type="region of interest" description="Disordered" evidence="1">
    <location>
        <begin position="837"/>
        <end position="864"/>
    </location>
</feature>
<feature type="compositionally biased region" description="Basic and acidic residues" evidence="1">
    <location>
        <begin position="1496"/>
        <end position="1506"/>
    </location>
</feature>
<dbReference type="SUPFAM" id="SSF48425">
    <property type="entry name" value="Sec7 domain"/>
    <property type="match status" value="1"/>
</dbReference>
<feature type="domain" description="SEC7" evidence="2">
    <location>
        <begin position="218"/>
        <end position="386"/>
    </location>
</feature>
<accession>A0ABQ9YJ13</accession>
<dbReference type="Gene3D" id="1.10.1000.11">
    <property type="entry name" value="Arf Nucleotide-binding Site Opener,domain 2"/>
    <property type="match status" value="1"/>
</dbReference>
<comment type="caution">
    <text evidence="3">The sequence shown here is derived from an EMBL/GenBank/DDBJ whole genome shotgun (WGS) entry which is preliminary data.</text>
</comment>